<protein>
    <submittedName>
        <fullName evidence="1">Uncharacterized protein</fullName>
    </submittedName>
</protein>
<name>A0A517P2U2_9BACT</name>
<reference evidence="1 2" key="1">
    <citation type="submission" date="2019-02" db="EMBL/GenBank/DDBJ databases">
        <title>Deep-cultivation of Planctomycetes and their phenomic and genomic characterization uncovers novel biology.</title>
        <authorList>
            <person name="Wiegand S."/>
            <person name="Jogler M."/>
            <person name="Boedeker C."/>
            <person name="Pinto D."/>
            <person name="Vollmers J."/>
            <person name="Rivas-Marin E."/>
            <person name="Kohn T."/>
            <person name="Peeters S.H."/>
            <person name="Heuer A."/>
            <person name="Rast P."/>
            <person name="Oberbeckmann S."/>
            <person name="Bunk B."/>
            <person name="Jeske O."/>
            <person name="Meyerdierks A."/>
            <person name="Storesund J.E."/>
            <person name="Kallscheuer N."/>
            <person name="Luecker S."/>
            <person name="Lage O.M."/>
            <person name="Pohl T."/>
            <person name="Merkel B.J."/>
            <person name="Hornburger P."/>
            <person name="Mueller R.-W."/>
            <person name="Bruemmer F."/>
            <person name="Labrenz M."/>
            <person name="Spormann A.M."/>
            <person name="Op den Camp H."/>
            <person name="Overmann J."/>
            <person name="Amann R."/>
            <person name="Jetten M.S.M."/>
            <person name="Mascher T."/>
            <person name="Medema M.H."/>
            <person name="Devos D.P."/>
            <person name="Kaster A.-K."/>
            <person name="Ovreas L."/>
            <person name="Rohde M."/>
            <person name="Galperin M.Y."/>
            <person name="Jogler C."/>
        </authorList>
    </citation>
    <scope>NUCLEOTIDE SEQUENCE [LARGE SCALE GENOMIC DNA]</scope>
    <source>
        <strain evidence="1 2">K23_9</strain>
    </source>
</reference>
<evidence type="ECO:0000313" key="1">
    <source>
        <dbReference type="EMBL" id="QDT13699.1"/>
    </source>
</evidence>
<dbReference type="AlphaFoldDB" id="A0A517P2U2"/>
<accession>A0A517P2U2</accession>
<dbReference type="RefSeq" id="WP_145421472.1">
    <property type="nucleotide sequence ID" value="NZ_CP036526.1"/>
</dbReference>
<dbReference type="Proteomes" id="UP000319817">
    <property type="component" value="Chromosome"/>
</dbReference>
<evidence type="ECO:0000313" key="2">
    <source>
        <dbReference type="Proteomes" id="UP000319817"/>
    </source>
</evidence>
<organism evidence="1 2">
    <name type="scientific">Stieleria marina</name>
    <dbReference type="NCBI Taxonomy" id="1930275"/>
    <lineage>
        <taxon>Bacteria</taxon>
        <taxon>Pseudomonadati</taxon>
        <taxon>Planctomycetota</taxon>
        <taxon>Planctomycetia</taxon>
        <taxon>Pirellulales</taxon>
        <taxon>Pirellulaceae</taxon>
        <taxon>Stieleria</taxon>
    </lineage>
</organism>
<sequence>MHEKMEHISHLKSIVSVSVNASVMFSSSLLLALPDAVATTDSTIARRMTENDHLGDGHFNIVPASVSDAFG</sequence>
<keyword evidence="2" id="KW-1185">Reference proteome</keyword>
<dbReference type="EMBL" id="CP036526">
    <property type="protein sequence ID" value="QDT13699.1"/>
    <property type="molecule type" value="Genomic_DNA"/>
</dbReference>
<proteinExistence type="predicted"/>
<gene>
    <name evidence="1" type="ORF">K239x_57190</name>
</gene>